<feature type="compositionally biased region" description="Low complexity" evidence="1">
    <location>
        <begin position="317"/>
        <end position="337"/>
    </location>
</feature>
<comment type="caution">
    <text evidence="4">The sequence shown here is derived from an EMBL/GenBank/DDBJ whole genome shotgun (WGS) entry which is preliminary data.</text>
</comment>
<evidence type="ECO:0000256" key="2">
    <source>
        <dbReference type="SAM" id="Phobius"/>
    </source>
</evidence>
<protein>
    <recommendedName>
        <fullName evidence="6">Gram-positive cocci surface proteins LPxTG domain-containing protein</fullName>
    </recommendedName>
</protein>
<keyword evidence="2" id="KW-0472">Membrane</keyword>
<feature type="signal peptide" evidence="3">
    <location>
        <begin position="1"/>
        <end position="31"/>
    </location>
</feature>
<feature type="chain" id="PRO_5040874571" description="Gram-positive cocci surface proteins LPxTG domain-containing protein" evidence="3">
    <location>
        <begin position="32"/>
        <end position="400"/>
    </location>
</feature>
<feature type="transmembrane region" description="Helical" evidence="2">
    <location>
        <begin position="370"/>
        <end position="391"/>
    </location>
</feature>
<feature type="region of interest" description="Disordered" evidence="1">
    <location>
        <begin position="317"/>
        <end position="362"/>
    </location>
</feature>
<evidence type="ECO:0000313" key="4">
    <source>
        <dbReference type="EMBL" id="CAG6395510.1"/>
    </source>
</evidence>
<keyword evidence="5" id="KW-1185">Reference proteome</keyword>
<proteinExistence type="predicted"/>
<gene>
    <name evidence="4" type="ORF">SCOCK_330021</name>
</gene>
<keyword evidence="3" id="KW-0732">Signal</keyword>
<dbReference type="EMBL" id="CAJSLV010000063">
    <property type="protein sequence ID" value="CAG6395510.1"/>
    <property type="molecule type" value="Genomic_DNA"/>
</dbReference>
<sequence>MSSRRTTALATALAAVATGSVLLLPATSAHAADSALTYKISDVSQTVLHRGNTPATLTFAVTNPSDAPLPYQGSAALTASEGFLYQGSVTIGVTPLDAPATDSEPGDVNGADLAFYPKGELEKPFMVPAHSSYSWKITVSPAPDYPSNSSPEEEGSFWIYLYGQGASRQEQDNATHRFDVEPGLVDTFDTGAVVAPGKPAVTWLELDDYGSGSFPGALTTEISDYGAPSAVASALTLEVRSGGKWVALEHEGDQTQWLLPAIPAGFSHGQKHRYELRFSLKTEVPGVKEVGLGATTRYLGRMPFVTAAGRLQIDPASATATPTPTASASASASAAPTTPGPTTPAANSPAPDGTSGGGEQLASTGAAGTGMLAGVAALLAAVGAGLTFGAARRRRASPHS</sequence>
<evidence type="ECO:0000256" key="3">
    <source>
        <dbReference type="SAM" id="SignalP"/>
    </source>
</evidence>
<dbReference type="Proteomes" id="UP001152519">
    <property type="component" value="Unassembled WGS sequence"/>
</dbReference>
<evidence type="ECO:0000256" key="1">
    <source>
        <dbReference type="SAM" id="MobiDB-lite"/>
    </source>
</evidence>
<accession>A0A9W4GUA1</accession>
<dbReference type="AlphaFoldDB" id="A0A9W4GUA1"/>
<name>A0A9W4GUA1_9ACTN</name>
<dbReference type="RefSeq" id="WP_251492715.1">
    <property type="nucleotide sequence ID" value="NZ_CAJSLV010000063.1"/>
</dbReference>
<organism evidence="4 5">
    <name type="scientific">Actinacidiphila cocklensis</name>
    <dbReference type="NCBI Taxonomy" id="887465"/>
    <lineage>
        <taxon>Bacteria</taxon>
        <taxon>Bacillati</taxon>
        <taxon>Actinomycetota</taxon>
        <taxon>Actinomycetes</taxon>
        <taxon>Kitasatosporales</taxon>
        <taxon>Streptomycetaceae</taxon>
        <taxon>Actinacidiphila</taxon>
    </lineage>
</organism>
<reference evidence="4" key="1">
    <citation type="submission" date="2021-05" db="EMBL/GenBank/DDBJ databases">
        <authorList>
            <person name="Arsene-Ploetze F."/>
        </authorList>
    </citation>
    <scope>NUCLEOTIDE SEQUENCE</scope>
    <source>
        <strain evidence="4">DSM 42138</strain>
    </source>
</reference>
<evidence type="ECO:0008006" key="6">
    <source>
        <dbReference type="Google" id="ProtNLM"/>
    </source>
</evidence>
<keyword evidence="2" id="KW-1133">Transmembrane helix</keyword>
<keyword evidence="2" id="KW-0812">Transmembrane</keyword>
<evidence type="ECO:0000313" key="5">
    <source>
        <dbReference type="Proteomes" id="UP001152519"/>
    </source>
</evidence>